<proteinExistence type="predicted"/>
<dbReference type="SUPFAM" id="SSF50965">
    <property type="entry name" value="Galactose oxidase, central domain"/>
    <property type="match status" value="1"/>
</dbReference>
<protein>
    <submittedName>
        <fullName evidence="1">Uncharacterized protein</fullName>
    </submittedName>
</protein>
<dbReference type="EMBL" id="CAJZBQ010000039">
    <property type="protein sequence ID" value="CAG9325861.1"/>
    <property type="molecule type" value="Genomic_DNA"/>
</dbReference>
<gene>
    <name evidence="1" type="ORF">BSTOLATCC_MIC39644</name>
</gene>
<dbReference type="Gene3D" id="2.120.10.80">
    <property type="entry name" value="Kelch-type beta propeller"/>
    <property type="match status" value="1"/>
</dbReference>
<dbReference type="Pfam" id="PF01344">
    <property type="entry name" value="Kelch_1"/>
    <property type="match status" value="1"/>
</dbReference>
<comment type="caution">
    <text evidence="1">The sequence shown here is derived from an EMBL/GenBank/DDBJ whole genome shotgun (WGS) entry which is preliminary data.</text>
</comment>
<evidence type="ECO:0000313" key="2">
    <source>
        <dbReference type="Proteomes" id="UP001162131"/>
    </source>
</evidence>
<name>A0AAU9JY60_9CILI</name>
<dbReference type="InterPro" id="IPR006652">
    <property type="entry name" value="Kelch_1"/>
</dbReference>
<keyword evidence="2" id="KW-1185">Reference proteome</keyword>
<dbReference type="InterPro" id="IPR011043">
    <property type="entry name" value="Gal_Oxase/kelch_b-propeller"/>
</dbReference>
<dbReference type="InterPro" id="IPR015915">
    <property type="entry name" value="Kelch-typ_b-propeller"/>
</dbReference>
<dbReference type="Proteomes" id="UP001162131">
    <property type="component" value="Unassembled WGS sequence"/>
</dbReference>
<evidence type="ECO:0000313" key="1">
    <source>
        <dbReference type="EMBL" id="CAG9325861.1"/>
    </source>
</evidence>
<sequence length="418" mass="47813">MDELASVFQNVKFSCHSELKSFFWAQIAKRALTNKENCNENLRKMQNDTEIKISKILSYEAKLEEFFNRSQASNSKYPLEEYCSDDIEIDQGGLNSLIEKIKELSKDFTNSVKSTEENKIFEFLCGCDNEIKAACYLYAYLYKESFDRLISKIKSRSGSSLFCCKYLYNISEAPGKKTRLVSYDADTLKLKVTYLDTPEPLHIHTCVAQLPNNKIFCFGNSCPVSGITLIIDSNCDTKRLANGTPCFDAGAAYLNNAVYAFGGITKNSNSPSNFAEMFDLTKNKWYSIQPLPASSRWCSCVPFNRSILVTGNLHSKIYQYDTIIDSFTELPIELKRGEKILFIANFKVYAIDDTQTVYESEVGNEYSWKKTKISGCIASIQNYKTFHKDCIYSSGINQYSKFCYYKFNLSEKKLEYLE</sequence>
<organism evidence="1 2">
    <name type="scientific">Blepharisma stoltei</name>
    <dbReference type="NCBI Taxonomy" id="1481888"/>
    <lineage>
        <taxon>Eukaryota</taxon>
        <taxon>Sar</taxon>
        <taxon>Alveolata</taxon>
        <taxon>Ciliophora</taxon>
        <taxon>Postciliodesmatophora</taxon>
        <taxon>Heterotrichea</taxon>
        <taxon>Heterotrichida</taxon>
        <taxon>Blepharismidae</taxon>
        <taxon>Blepharisma</taxon>
    </lineage>
</organism>
<dbReference type="AlphaFoldDB" id="A0AAU9JY60"/>
<accession>A0AAU9JY60</accession>
<reference evidence="1" key="1">
    <citation type="submission" date="2021-09" db="EMBL/GenBank/DDBJ databases">
        <authorList>
            <consortium name="AG Swart"/>
            <person name="Singh M."/>
            <person name="Singh A."/>
            <person name="Seah K."/>
            <person name="Emmerich C."/>
        </authorList>
    </citation>
    <scope>NUCLEOTIDE SEQUENCE</scope>
    <source>
        <strain evidence="1">ATCC30299</strain>
    </source>
</reference>